<sequence>MAPPSPQRRALHTRTYALHRRTQPAGWHSHRRGPTLLLLERRRMGKHLVYPVPEKRRALPSPTAAEQ</sequence>
<dbReference type="EMBL" id="VSRR010092021">
    <property type="protein sequence ID" value="MPC92636.1"/>
    <property type="molecule type" value="Genomic_DNA"/>
</dbReference>
<keyword evidence="2" id="KW-1185">Reference proteome</keyword>
<dbReference type="Proteomes" id="UP000324222">
    <property type="component" value="Unassembled WGS sequence"/>
</dbReference>
<organism evidence="1 2">
    <name type="scientific">Portunus trituberculatus</name>
    <name type="common">Swimming crab</name>
    <name type="synonym">Neptunus trituberculatus</name>
    <dbReference type="NCBI Taxonomy" id="210409"/>
    <lineage>
        <taxon>Eukaryota</taxon>
        <taxon>Metazoa</taxon>
        <taxon>Ecdysozoa</taxon>
        <taxon>Arthropoda</taxon>
        <taxon>Crustacea</taxon>
        <taxon>Multicrustacea</taxon>
        <taxon>Malacostraca</taxon>
        <taxon>Eumalacostraca</taxon>
        <taxon>Eucarida</taxon>
        <taxon>Decapoda</taxon>
        <taxon>Pleocyemata</taxon>
        <taxon>Brachyura</taxon>
        <taxon>Eubrachyura</taxon>
        <taxon>Portunoidea</taxon>
        <taxon>Portunidae</taxon>
        <taxon>Portuninae</taxon>
        <taxon>Portunus</taxon>
    </lineage>
</organism>
<gene>
    <name evidence="1" type="ORF">E2C01_087737</name>
</gene>
<protein>
    <submittedName>
        <fullName evidence="1">Uncharacterized protein</fullName>
    </submittedName>
</protein>
<accession>A0A5B7JEW3</accession>
<dbReference type="AlphaFoldDB" id="A0A5B7JEW3"/>
<proteinExistence type="predicted"/>
<name>A0A5B7JEW3_PORTR</name>
<evidence type="ECO:0000313" key="1">
    <source>
        <dbReference type="EMBL" id="MPC92636.1"/>
    </source>
</evidence>
<evidence type="ECO:0000313" key="2">
    <source>
        <dbReference type="Proteomes" id="UP000324222"/>
    </source>
</evidence>
<comment type="caution">
    <text evidence="1">The sequence shown here is derived from an EMBL/GenBank/DDBJ whole genome shotgun (WGS) entry which is preliminary data.</text>
</comment>
<reference evidence="1 2" key="1">
    <citation type="submission" date="2019-05" db="EMBL/GenBank/DDBJ databases">
        <title>Another draft genome of Portunus trituberculatus and its Hox gene families provides insights of decapod evolution.</title>
        <authorList>
            <person name="Jeong J.-H."/>
            <person name="Song I."/>
            <person name="Kim S."/>
            <person name="Choi T."/>
            <person name="Kim D."/>
            <person name="Ryu S."/>
            <person name="Kim W."/>
        </authorList>
    </citation>
    <scope>NUCLEOTIDE SEQUENCE [LARGE SCALE GENOMIC DNA]</scope>
    <source>
        <tissue evidence="1">Muscle</tissue>
    </source>
</reference>